<dbReference type="Proteomes" id="UP001597419">
    <property type="component" value="Unassembled WGS sequence"/>
</dbReference>
<sequence length="206" mass="22495">MARRRAGTPAEWAAKHGAVLYVAGDGRAPAFGHFPNARQRTTFAHLTPQAAPYEYAVELRLGEHAVLAFEYRTAEEAAGIGYMVQVWTPPVPALSFDTTLKSMLTSIKGRPAAFRAAGTVLTGHPAFDARFTVYCEHPDFARGVLTPPVLERLLGDPRTPAQFGLLNSVALVSGPRALSLEDVPSLAGFLVDFVRTLPGYTWRYRR</sequence>
<dbReference type="EMBL" id="JBHUKU010000006">
    <property type="protein sequence ID" value="MFD2459423.1"/>
    <property type="molecule type" value="Genomic_DNA"/>
</dbReference>
<accession>A0ABW5GE79</accession>
<name>A0ABW5GE79_9PSEU</name>
<evidence type="ECO:0000313" key="1">
    <source>
        <dbReference type="EMBL" id="MFD2459423.1"/>
    </source>
</evidence>
<dbReference type="RefSeq" id="WP_345396604.1">
    <property type="nucleotide sequence ID" value="NZ_BAABHG010000008.1"/>
</dbReference>
<reference evidence="2" key="1">
    <citation type="journal article" date="2019" name="Int. J. Syst. Evol. Microbiol.">
        <title>The Global Catalogue of Microorganisms (GCM) 10K type strain sequencing project: providing services to taxonomists for standard genome sequencing and annotation.</title>
        <authorList>
            <consortium name="The Broad Institute Genomics Platform"/>
            <consortium name="The Broad Institute Genome Sequencing Center for Infectious Disease"/>
            <person name="Wu L."/>
            <person name="Ma J."/>
        </authorList>
    </citation>
    <scope>NUCLEOTIDE SEQUENCE [LARGE SCALE GENOMIC DNA]</scope>
    <source>
        <strain evidence="2">CGMCC 4.7643</strain>
    </source>
</reference>
<proteinExistence type="predicted"/>
<comment type="caution">
    <text evidence="1">The sequence shown here is derived from an EMBL/GenBank/DDBJ whole genome shotgun (WGS) entry which is preliminary data.</text>
</comment>
<protein>
    <submittedName>
        <fullName evidence="1">Uncharacterized protein</fullName>
    </submittedName>
</protein>
<evidence type="ECO:0000313" key="2">
    <source>
        <dbReference type="Proteomes" id="UP001597419"/>
    </source>
</evidence>
<keyword evidence="2" id="KW-1185">Reference proteome</keyword>
<organism evidence="1 2">
    <name type="scientific">Amycolatopsis samaneae</name>
    <dbReference type="NCBI Taxonomy" id="664691"/>
    <lineage>
        <taxon>Bacteria</taxon>
        <taxon>Bacillati</taxon>
        <taxon>Actinomycetota</taxon>
        <taxon>Actinomycetes</taxon>
        <taxon>Pseudonocardiales</taxon>
        <taxon>Pseudonocardiaceae</taxon>
        <taxon>Amycolatopsis</taxon>
    </lineage>
</organism>
<gene>
    <name evidence="1" type="ORF">ACFSYJ_12500</name>
</gene>